<name>A0ABR1HJF0_9HYPO</name>
<sequence>MNEPAAVPIQLYHDRDIFGNRYPTTAPLPYIFDFHHVQRASSLSDVQLLHVRCVDRVFFVTFRDKHPPLPEVLELKYPDNPSRDGNQLIRPNEHFQYYYWRVSDKFDPVDSHNWPKLVGFFEHTLIPRQQLDYRFPRAYGDSQRLFRLDSDDGVRDFESIRWRCADFVRSNKLPDLDQHHFGALGNFGDRYPVGFWIPASSLQTS</sequence>
<gene>
    <name evidence="1" type="ORF">QQX98_002671</name>
</gene>
<proteinExistence type="predicted"/>
<comment type="caution">
    <text evidence="1">The sequence shown here is derived from an EMBL/GenBank/DDBJ whole genome shotgun (WGS) entry which is preliminary data.</text>
</comment>
<organism evidence="1 2">
    <name type="scientific">Neonectria punicea</name>
    <dbReference type="NCBI Taxonomy" id="979145"/>
    <lineage>
        <taxon>Eukaryota</taxon>
        <taxon>Fungi</taxon>
        <taxon>Dikarya</taxon>
        <taxon>Ascomycota</taxon>
        <taxon>Pezizomycotina</taxon>
        <taxon>Sordariomycetes</taxon>
        <taxon>Hypocreomycetidae</taxon>
        <taxon>Hypocreales</taxon>
        <taxon>Nectriaceae</taxon>
        <taxon>Neonectria</taxon>
    </lineage>
</organism>
<evidence type="ECO:0000313" key="1">
    <source>
        <dbReference type="EMBL" id="KAK7420676.1"/>
    </source>
</evidence>
<dbReference type="EMBL" id="JAZAVJ010000028">
    <property type="protein sequence ID" value="KAK7420676.1"/>
    <property type="molecule type" value="Genomic_DNA"/>
</dbReference>
<protein>
    <submittedName>
        <fullName evidence="1">Uncharacterized protein</fullName>
    </submittedName>
</protein>
<accession>A0ABR1HJF0</accession>
<evidence type="ECO:0000313" key="2">
    <source>
        <dbReference type="Proteomes" id="UP001498476"/>
    </source>
</evidence>
<dbReference type="Proteomes" id="UP001498476">
    <property type="component" value="Unassembled WGS sequence"/>
</dbReference>
<keyword evidence="2" id="KW-1185">Reference proteome</keyword>
<reference evidence="1 2" key="1">
    <citation type="journal article" date="2025" name="Microbiol. Resour. Announc.">
        <title>Draft genome sequences for Neonectria magnoliae and Neonectria punicea, canker pathogens of Liriodendron tulipifera and Acer saccharum in West Virginia.</title>
        <authorList>
            <person name="Petronek H.M."/>
            <person name="Kasson M.T."/>
            <person name="Metheny A.M."/>
            <person name="Stauder C.M."/>
            <person name="Lovett B."/>
            <person name="Lynch S.C."/>
            <person name="Garnas J.R."/>
            <person name="Kasson L.R."/>
            <person name="Stajich J.E."/>
        </authorList>
    </citation>
    <scope>NUCLEOTIDE SEQUENCE [LARGE SCALE GENOMIC DNA]</scope>
    <source>
        <strain evidence="1 2">NRRL 64653</strain>
    </source>
</reference>